<feature type="transmembrane region" description="Helical" evidence="2">
    <location>
        <begin position="66"/>
        <end position="85"/>
    </location>
</feature>
<reference evidence="5" key="1">
    <citation type="submission" date="2016-06" db="UniProtKB">
        <authorList>
            <consortium name="WormBaseParasite"/>
        </authorList>
    </citation>
    <scope>IDENTIFICATION</scope>
</reference>
<keyword evidence="2" id="KW-0472">Membrane</keyword>
<evidence type="ECO:0000256" key="1">
    <source>
        <dbReference type="SAM" id="MobiDB-lite"/>
    </source>
</evidence>
<evidence type="ECO:0000313" key="3">
    <source>
        <dbReference type="EMBL" id="VDN36983.1"/>
    </source>
</evidence>
<feature type="region of interest" description="Disordered" evidence="1">
    <location>
        <begin position="1"/>
        <end position="57"/>
    </location>
</feature>
<keyword evidence="4" id="KW-1185">Reference proteome</keyword>
<organism evidence="5">
    <name type="scientific">Gongylonema pulchrum</name>
    <dbReference type="NCBI Taxonomy" id="637853"/>
    <lineage>
        <taxon>Eukaryota</taxon>
        <taxon>Metazoa</taxon>
        <taxon>Ecdysozoa</taxon>
        <taxon>Nematoda</taxon>
        <taxon>Chromadorea</taxon>
        <taxon>Rhabditida</taxon>
        <taxon>Spirurina</taxon>
        <taxon>Spiruromorpha</taxon>
        <taxon>Spiruroidea</taxon>
        <taxon>Gongylonematidae</taxon>
        <taxon>Gongylonema</taxon>
    </lineage>
</organism>
<dbReference type="OrthoDB" id="5919166at2759"/>
<gene>
    <name evidence="3" type="ORF">GPUH_LOCUS20863</name>
</gene>
<sequence>MDKDDRSSSACDGKQHAAASSSTNQSGTGTPTPQQSQNQAQIQAVDDGPQEFVPGKKWEWRDPNKVTFFFLVADLSLAYSIRINFWDGMCLIFMHFCSTKTHI</sequence>
<protein>
    <submittedName>
        <fullName evidence="5">SC4AB</fullName>
    </submittedName>
</protein>
<dbReference type="EMBL" id="UYRT01091317">
    <property type="protein sequence ID" value="VDN36983.1"/>
    <property type="molecule type" value="Genomic_DNA"/>
</dbReference>
<proteinExistence type="predicted"/>
<keyword evidence="2" id="KW-0812">Transmembrane</keyword>
<keyword evidence="2" id="KW-1133">Transmembrane helix</keyword>
<feature type="compositionally biased region" description="Low complexity" evidence="1">
    <location>
        <begin position="34"/>
        <end position="43"/>
    </location>
</feature>
<feature type="compositionally biased region" description="Polar residues" evidence="1">
    <location>
        <begin position="18"/>
        <end position="33"/>
    </location>
</feature>
<dbReference type="Proteomes" id="UP000271098">
    <property type="component" value="Unassembled WGS sequence"/>
</dbReference>
<evidence type="ECO:0000256" key="2">
    <source>
        <dbReference type="SAM" id="Phobius"/>
    </source>
</evidence>
<evidence type="ECO:0000313" key="5">
    <source>
        <dbReference type="WBParaSite" id="GPUH_0002088801-mRNA-1"/>
    </source>
</evidence>
<evidence type="ECO:0000313" key="4">
    <source>
        <dbReference type="Proteomes" id="UP000271098"/>
    </source>
</evidence>
<dbReference type="WBParaSite" id="GPUH_0002088801-mRNA-1">
    <property type="protein sequence ID" value="GPUH_0002088801-mRNA-1"/>
    <property type="gene ID" value="GPUH_0002088801"/>
</dbReference>
<accession>A0A183EIS2</accession>
<reference evidence="3 4" key="2">
    <citation type="submission" date="2018-11" db="EMBL/GenBank/DDBJ databases">
        <authorList>
            <consortium name="Pathogen Informatics"/>
        </authorList>
    </citation>
    <scope>NUCLEOTIDE SEQUENCE [LARGE SCALE GENOMIC DNA]</scope>
</reference>
<name>A0A183EIS2_9BILA</name>
<dbReference type="AlphaFoldDB" id="A0A183EIS2"/>